<keyword evidence="1" id="KW-1133">Transmembrane helix</keyword>
<gene>
    <name evidence="2" type="ORF">HC235_08650</name>
</gene>
<feature type="transmembrane region" description="Helical" evidence="1">
    <location>
        <begin position="51"/>
        <end position="74"/>
    </location>
</feature>
<feature type="transmembrane region" description="Helical" evidence="1">
    <location>
        <begin position="178"/>
        <end position="195"/>
    </location>
</feature>
<evidence type="ECO:0000256" key="1">
    <source>
        <dbReference type="SAM" id="Phobius"/>
    </source>
</evidence>
<feature type="transmembrane region" description="Helical" evidence="1">
    <location>
        <begin position="94"/>
        <end position="115"/>
    </location>
</feature>
<accession>A0A7L4PBK3</accession>
<comment type="caution">
    <text evidence="2">The sequence shown here is derived from an EMBL/GenBank/DDBJ whole genome shotgun (WGS) entry which is preliminary data.</text>
</comment>
<dbReference type="OMA" id="THICISK"/>
<protein>
    <submittedName>
        <fullName evidence="2">Prepilin peptidase</fullName>
    </submittedName>
</protein>
<dbReference type="RefSeq" id="WP_011901578.1">
    <property type="nucleotide sequence ID" value="NZ_JAAVJF010000004.1"/>
</dbReference>
<evidence type="ECO:0000313" key="2">
    <source>
        <dbReference type="EMBL" id="NYR15994.1"/>
    </source>
</evidence>
<dbReference type="Gene3D" id="1.20.120.1220">
    <property type="match status" value="1"/>
</dbReference>
<organism evidence="2 3">
    <name type="scientific">Pyrobaculum arsenaticum</name>
    <dbReference type="NCBI Taxonomy" id="121277"/>
    <lineage>
        <taxon>Archaea</taxon>
        <taxon>Thermoproteota</taxon>
        <taxon>Thermoprotei</taxon>
        <taxon>Thermoproteales</taxon>
        <taxon>Thermoproteaceae</taxon>
        <taxon>Pyrobaculum</taxon>
    </lineage>
</organism>
<keyword evidence="1" id="KW-0472">Membrane</keyword>
<dbReference type="AlphaFoldDB" id="A0A7L4PBK3"/>
<proteinExistence type="predicted"/>
<dbReference type="Proteomes" id="UP000554766">
    <property type="component" value="Unassembled WGS sequence"/>
</dbReference>
<keyword evidence="3" id="KW-1185">Reference proteome</keyword>
<name>A0A7L4PBK3_9CREN</name>
<dbReference type="GeneID" id="5054765"/>
<keyword evidence="1" id="KW-0812">Transmembrane</keyword>
<sequence length="196" mass="21677">MLDALAVIALGIALTIASWQDLKTREIHYVVLAAGALPALYLVIQNLNSPFYLFSFGLGLALAIVMRILGSGYADSIAITLIGSAPPLLPFLPTPFVAVIAGSFLLPLQIAYLYLLNSKRPCKMSPLEKLTHICISKEEFLKNPLKYIIGNVKDVEKYDPSNVEITEEWIVAKYGLPYLVYLTMGYWVYVALSLLH</sequence>
<reference evidence="2 3" key="1">
    <citation type="journal article" date="2020" name="Nat. Commun.">
        <title>The structures of two archaeal type IV pili illuminate evolutionary relationships.</title>
        <authorList>
            <person name="Wang F."/>
            <person name="Baquero D.P."/>
            <person name="Su Z."/>
            <person name="Beltran L.C."/>
            <person name="Prangishvili D."/>
            <person name="Krupovic M."/>
            <person name="Egelman E.H."/>
        </authorList>
    </citation>
    <scope>NUCLEOTIDE SEQUENCE [LARGE SCALE GENOMIC DNA]</scope>
    <source>
        <strain evidence="2 3">2GA</strain>
    </source>
</reference>
<evidence type="ECO:0000313" key="3">
    <source>
        <dbReference type="Proteomes" id="UP000554766"/>
    </source>
</evidence>
<feature type="transmembrane region" description="Helical" evidence="1">
    <location>
        <begin position="27"/>
        <end position="44"/>
    </location>
</feature>
<dbReference type="EMBL" id="JAAVJF010000004">
    <property type="protein sequence ID" value="NYR15994.1"/>
    <property type="molecule type" value="Genomic_DNA"/>
</dbReference>